<dbReference type="STRING" id="1028.SAMN05661096_00709"/>
<dbReference type="RefSeq" id="WP_085515693.1">
    <property type="nucleotide sequence ID" value="NZ_FXAW01000001.1"/>
</dbReference>
<dbReference type="NCBIfam" id="NF003816">
    <property type="entry name" value="PRK05406.1-5"/>
    <property type="match status" value="1"/>
</dbReference>
<protein>
    <submittedName>
        <fullName evidence="1">UPF0271 protein</fullName>
    </submittedName>
</protein>
<accession>A0A1X7IK82</accession>
<proteinExistence type="predicted"/>
<sequence>MNSIDINCDLGESFGQFIMGNDGAIFPYISSCNIACGFHGGDPLHMENTIEKALHFKVQIGAHPSYPDLAGFGRRKIILSDEELKASIKYQISALMGMVKSQGGELKYVKAHGALYNSIAHNEKEAKTFLLAVKELNPDLAILGLAGSPFQEIAQNSGFRFIKEGFLDRRYLEDGSLMPRKEQGAVLESVDDSLNQFTAIAQKREVQTANGKRIPMNVDSLCIHGDNPLAEKILKGIRHLDLPIKVKCAAL</sequence>
<dbReference type="InterPro" id="IPR011330">
    <property type="entry name" value="Glyco_hydro/deAcase_b/a-brl"/>
</dbReference>
<dbReference type="Proteomes" id="UP000193804">
    <property type="component" value="Unassembled WGS sequence"/>
</dbReference>
<dbReference type="GO" id="GO:0005975">
    <property type="term" value="P:carbohydrate metabolic process"/>
    <property type="evidence" value="ECO:0007669"/>
    <property type="project" value="InterPro"/>
</dbReference>
<evidence type="ECO:0000313" key="2">
    <source>
        <dbReference type="Proteomes" id="UP000193804"/>
    </source>
</evidence>
<gene>
    <name evidence="1" type="ORF">SAMN05661096_00709</name>
</gene>
<dbReference type="EMBL" id="FXAW01000001">
    <property type="protein sequence ID" value="SMG14842.1"/>
    <property type="molecule type" value="Genomic_DNA"/>
</dbReference>
<dbReference type="OrthoDB" id="9773478at2"/>
<dbReference type="Pfam" id="PF03746">
    <property type="entry name" value="LamB_YcsF"/>
    <property type="match status" value="1"/>
</dbReference>
<dbReference type="InterPro" id="IPR005501">
    <property type="entry name" value="LamB/YcsF/PxpA-like"/>
</dbReference>
<reference evidence="2" key="1">
    <citation type="submission" date="2017-04" db="EMBL/GenBank/DDBJ databases">
        <authorList>
            <person name="Varghese N."/>
            <person name="Submissions S."/>
        </authorList>
    </citation>
    <scope>NUCLEOTIDE SEQUENCE [LARGE SCALE GENOMIC DNA]</scope>
    <source>
        <strain evidence="2">DSM 4125</strain>
    </source>
</reference>
<name>A0A1X7IK82_9BACT</name>
<dbReference type="PANTHER" id="PTHR30292:SF0">
    <property type="entry name" value="5-OXOPROLINASE SUBUNIT A"/>
    <property type="match status" value="1"/>
</dbReference>
<organism evidence="1 2">
    <name type="scientific">Marivirga sericea</name>
    <dbReference type="NCBI Taxonomy" id="1028"/>
    <lineage>
        <taxon>Bacteria</taxon>
        <taxon>Pseudomonadati</taxon>
        <taxon>Bacteroidota</taxon>
        <taxon>Cytophagia</taxon>
        <taxon>Cytophagales</taxon>
        <taxon>Marivirgaceae</taxon>
        <taxon>Marivirga</taxon>
    </lineage>
</organism>
<dbReference type="PANTHER" id="PTHR30292">
    <property type="entry name" value="UNCHARACTERIZED PROTEIN YBGL-RELATED"/>
    <property type="match status" value="1"/>
</dbReference>
<dbReference type="Gene3D" id="3.20.20.370">
    <property type="entry name" value="Glycoside hydrolase/deacetylase"/>
    <property type="match status" value="1"/>
</dbReference>
<keyword evidence="2" id="KW-1185">Reference proteome</keyword>
<dbReference type="NCBIfam" id="NF003814">
    <property type="entry name" value="PRK05406.1-3"/>
    <property type="match status" value="1"/>
</dbReference>
<dbReference type="AlphaFoldDB" id="A0A1X7IK82"/>
<dbReference type="CDD" id="cd10787">
    <property type="entry name" value="LamB_YcsF_like"/>
    <property type="match status" value="1"/>
</dbReference>
<evidence type="ECO:0000313" key="1">
    <source>
        <dbReference type="EMBL" id="SMG14842.1"/>
    </source>
</evidence>
<dbReference type="SUPFAM" id="SSF88713">
    <property type="entry name" value="Glycoside hydrolase/deacetylase"/>
    <property type="match status" value="1"/>
</dbReference>